<dbReference type="EMBL" id="MU006563">
    <property type="protein sequence ID" value="KAF2750878.1"/>
    <property type="molecule type" value="Genomic_DNA"/>
</dbReference>
<evidence type="ECO:0000313" key="1">
    <source>
        <dbReference type="EMBL" id="KAF2750878.1"/>
    </source>
</evidence>
<dbReference type="Proteomes" id="UP000799440">
    <property type="component" value="Unassembled WGS sequence"/>
</dbReference>
<evidence type="ECO:0000313" key="2">
    <source>
        <dbReference type="Proteomes" id="UP000799440"/>
    </source>
</evidence>
<organism evidence="1 2">
    <name type="scientific">Sporormia fimetaria CBS 119925</name>
    <dbReference type="NCBI Taxonomy" id="1340428"/>
    <lineage>
        <taxon>Eukaryota</taxon>
        <taxon>Fungi</taxon>
        <taxon>Dikarya</taxon>
        <taxon>Ascomycota</taxon>
        <taxon>Pezizomycotina</taxon>
        <taxon>Dothideomycetes</taxon>
        <taxon>Pleosporomycetidae</taxon>
        <taxon>Pleosporales</taxon>
        <taxon>Sporormiaceae</taxon>
        <taxon>Sporormia</taxon>
    </lineage>
</organism>
<dbReference type="AlphaFoldDB" id="A0A6A6VJT4"/>
<sequence length="241" mass="26359">MDIKSFLGVPHTQLNAYIHELYLYSRRAGRGNSSPIPVVPLLTLQSAQRDSATQLQESSIHARKYIALILSDVVGKTDKRTEKGDPMSVKTYGWRLIESETLANPYLVSDFSSSMCLGPEVSALINTVVVHLGLGAGTNDVLKGLLSGEIRAEMEWKVSPHETLVKSAWVCRNAEHDARVCGCGCKTKRVLVCAVKGHGMAVMPLRIDKYVWSPDAVAQVEAYAESAKVVVEKMMETGTGR</sequence>
<gene>
    <name evidence="1" type="ORF">M011DRAFT_186416</name>
</gene>
<keyword evidence="2" id="KW-1185">Reference proteome</keyword>
<name>A0A6A6VJT4_9PLEO</name>
<protein>
    <submittedName>
        <fullName evidence="1">Uncharacterized protein</fullName>
    </submittedName>
</protein>
<accession>A0A6A6VJT4</accession>
<reference evidence="1" key="1">
    <citation type="journal article" date="2020" name="Stud. Mycol.">
        <title>101 Dothideomycetes genomes: a test case for predicting lifestyles and emergence of pathogens.</title>
        <authorList>
            <person name="Haridas S."/>
            <person name="Albert R."/>
            <person name="Binder M."/>
            <person name="Bloem J."/>
            <person name="Labutti K."/>
            <person name="Salamov A."/>
            <person name="Andreopoulos B."/>
            <person name="Baker S."/>
            <person name="Barry K."/>
            <person name="Bills G."/>
            <person name="Bluhm B."/>
            <person name="Cannon C."/>
            <person name="Castanera R."/>
            <person name="Culley D."/>
            <person name="Daum C."/>
            <person name="Ezra D."/>
            <person name="Gonzalez J."/>
            <person name="Henrissat B."/>
            <person name="Kuo A."/>
            <person name="Liang C."/>
            <person name="Lipzen A."/>
            <person name="Lutzoni F."/>
            <person name="Magnuson J."/>
            <person name="Mondo S."/>
            <person name="Nolan M."/>
            <person name="Ohm R."/>
            <person name="Pangilinan J."/>
            <person name="Park H.-J."/>
            <person name="Ramirez L."/>
            <person name="Alfaro M."/>
            <person name="Sun H."/>
            <person name="Tritt A."/>
            <person name="Yoshinaga Y."/>
            <person name="Zwiers L.-H."/>
            <person name="Turgeon B."/>
            <person name="Goodwin S."/>
            <person name="Spatafora J."/>
            <person name="Crous P."/>
            <person name="Grigoriev I."/>
        </authorList>
    </citation>
    <scope>NUCLEOTIDE SEQUENCE</scope>
    <source>
        <strain evidence="1">CBS 119925</strain>
    </source>
</reference>
<proteinExistence type="predicted"/>